<evidence type="ECO:0000313" key="2">
    <source>
        <dbReference type="Proteomes" id="UP000689195"/>
    </source>
</evidence>
<protein>
    <submittedName>
        <fullName evidence="1">Uncharacterized protein</fullName>
    </submittedName>
</protein>
<name>A0A8S1Y489_9CILI</name>
<comment type="caution">
    <text evidence="1">The sequence shown here is derived from an EMBL/GenBank/DDBJ whole genome shotgun (WGS) entry which is preliminary data.</text>
</comment>
<dbReference type="AlphaFoldDB" id="A0A8S1Y489"/>
<evidence type="ECO:0000313" key="1">
    <source>
        <dbReference type="EMBL" id="CAD8208420.1"/>
    </source>
</evidence>
<organism evidence="1 2">
    <name type="scientific">Paramecium pentaurelia</name>
    <dbReference type="NCBI Taxonomy" id="43138"/>
    <lineage>
        <taxon>Eukaryota</taxon>
        <taxon>Sar</taxon>
        <taxon>Alveolata</taxon>
        <taxon>Ciliophora</taxon>
        <taxon>Intramacronucleata</taxon>
        <taxon>Oligohymenophorea</taxon>
        <taxon>Peniculida</taxon>
        <taxon>Parameciidae</taxon>
        <taxon>Paramecium</taxon>
    </lineage>
</organism>
<gene>
    <name evidence="1" type="ORF">PPENT_87.1.T1500134</name>
</gene>
<reference evidence="1" key="1">
    <citation type="submission" date="2021-01" db="EMBL/GenBank/DDBJ databases">
        <authorList>
            <consortium name="Genoscope - CEA"/>
            <person name="William W."/>
        </authorList>
    </citation>
    <scope>NUCLEOTIDE SEQUENCE</scope>
</reference>
<sequence length="178" mass="21384">MNYQQKQLVNKNFQQFKKNCQAISYIQKEMNLQSPQFMESLSFCYKIDYLILIIGLRVSNIYYDENRSLNSIIQNIDFKGRKANYSFLKILKINYNIVQLKIQNNFQNSIQLIIRYLQLKLIGQLSYKQPLNGYKLISIRFQSYLIHNQVVYLPQRKRSIFTIFKQLIIFKNGMLKKV</sequence>
<dbReference type="Proteomes" id="UP000689195">
    <property type="component" value="Unassembled WGS sequence"/>
</dbReference>
<keyword evidence="2" id="KW-1185">Reference proteome</keyword>
<dbReference type="EMBL" id="CAJJDO010000150">
    <property type="protein sequence ID" value="CAD8208420.1"/>
    <property type="molecule type" value="Genomic_DNA"/>
</dbReference>
<proteinExistence type="predicted"/>
<accession>A0A8S1Y489</accession>